<reference evidence="1" key="2">
    <citation type="submission" date="2021-03" db="UniProtKB">
        <authorList>
            <consortium name="EnsemblPlants"/>
        </authorList>
    </citation>
    <scope>IDENTIFICATION</scope>
</reference>
<evidence type="ECO:0000313" key="1">
    <source>
        <dbReference type="EnsemblPlants" id="AUR62025632-RA:cds"/>
    </source>
</evidence>
<evidence type="ECO:0008006" key="3">
    <source>
        <dbReference type="Google" id="ProtNLM"/>
    </source>
</evidence>
<keyword evidence="2" id="KW-1185">Reference proteome</keyword>
<dbReference type="Gramene" id="AUR62025632-RA">
    <property type="protein sequence ID" value="AUR62025632-RA:cds"/>
    <property type="gene ID" value="AUR62025632"/>
</dbReference>
<protein>
    <recommendedName>
        <fullName evidence="3">RNase H type-1 domain-containing protein</fullName>
    </recommendedName>
</protein>
<accession>A0A803M9Q6</accession>
<proteinExistence type="predicted"/>
<reference evidence="1" key="1">
    <citation type="journal article" date="2017" name="Nature">
        <title>The genome of Chenopodium quinoa.</title>
        <authorList>
            <person name="Jarvis D.E."/>
            <person name="Ho Y.S."/>
            <person name="Lightfoot D.J."/>
            <person name="Schmoeckel S.M."/>
            <person name="Li B."/>
            <person name="Borm T.J.A."/>
            <person name="Ohyanagi H."/>
            <person name="Mineta K."/>
            <person name="Michell C.T."/>
            <person name="Saber N."/>
            <person name="Kharbatia N.M."/>
            <person name="Rupper R.R."/>
            <person name="Sharp A.R."/>
            <person name="Dally N."/>
            <person name="Boughton B.A."/>
            <person name="Woo Y.H."/>
            <person name="Gao G."/>
            <person name="Schijlen E.G.W.M."/>
            <person name="Guo X."/>
            <person name="Momin A.A."/>
            <person name="Negrao S."/>
            <person name="Al-Babili S."/>
            <person name="Gehring C."/>
            <person name="Roessner U."/>
            <person name="Jung C."/>
            <person name="Murphy K."/>
            <person name="Arold S.T."/>
            <person name="Gojobori T."/>
            <person name="van der Linden C.G."/>
            <person name="van Loo E.N."/>
            <person name="Jellen E.N."/>
            <person name="Maughan P.J."/>
            <person name="Tester M."/>
        </authorList>
    </citation>
    <scope>NUCLEOTIDE SEQUENCE [LARGE SCALE GENOMIC DNA]</scope>
    <source>
        <strain evidence="1">cv. PI 614886</strain>
    </source>
</reference>
<evidence type="ECO:0000313" key="2">
    <source>
        <dbReference type="Proteomes" id="UP000596660"/>
    </source>
</evidence>
<organism evidence="1 2">
    <name type="scientific">Chenopodium quinoa</name>
    <name type="common">Quinoa</name>
    <dbReference type="NCBI Taxonomy" id="63459"/>
    <lineage>
        <taxon>Eukaryota</taxon>
        <taxon>Viridiplantae</taxon>
        <taxon>Streptophyta</taxon>
        <taxon>Embryophyta</taxon>
        <taxon>Tracheophyta</taxon>
        <taxon>Spermatophyta</taxon>
        <taxon>Magnoliopsida</taxon>
        <taxon>eudicotyledons</taxon>
        <taxon>Gunneridae</taxon>
        <taxon>Pentapetalae</taxon>
        <taxon>Caryophyllales</taxon>
        <taxon>Chenopodiaceae</taxon>
        <taxon>Chenopodioideae</taxon>
        <taxon>Atripliceae</taxon>
        <taxon>Chenopodium</taxon>
    </lineage>
</organism>
<dbReference type="AlphaFoldDB" id="A0A803M9Q6"/>
<sequence>MYEALQHLLKKSAPHTAFGLIINDILQLASECHLCLFSFVKRSGNCVAHEIAKLALSFGELRVWLEEVPAGISQFVMADLASSFE</sequence>
<name>A0A803M9Q6_CHEQI</name>
<dbReference type="EnsemblPlants" id="AUR62025632-RA">
    <property type="protein sequence ID" value="AUR62025632-RA:cds"/>
    <property type="gene ID" value="AUR62025632"/>
</dbReference>
<dbReference type="Proteomes" id="UP000596660">
    <property type="component" value="Unplaced"/>
</dbReference>